<dbReference type="Gene3D" id="3.20.20.120">
    <property type="entry name" value="Enolase-like C-terminal domain"/>
    <property type="match status" value="1"/>
</dbReference>
<evidence type="ECO:0000256" key="1">
    <source>
        <dbReference type="SAM" id="MobiDB-lite"/>
    </source>
</evidence>
<name>A0AAD4MHT5_9BILA</name>
<evidence type="ECO:0000313" key="2">
    <source>
        <dbReference type="EMBL" id="KAI1690834.1"/>
    </source>
</evidence>
<accession>A0AAD4MHT5</accession>
<dbReference type="InterPro" id="IPR036849">
    <property type="entry name" value="Enolase-like_C_sf"/>
</dbReference>
<evidence type="ECO:0000313" key="3">
    <source>
        <dbReference type="Proteomes" id="UP001201812"/>
    </source>
</evidence>
<dbReference type="SUPFAM" id="SSF54826">
    <property type="entry name" value="Enolase N-terminal domain-like"/>
    <property type="match status" value="1"/>
</dbReference>
<reference evidence="2" key="1">
    <citation type="submission" date="2022-01" db="EMBL/GenBank/DDBJ databases">
        <title>Genome Sequence Resource for Two Populations of Ditylenchus destructor, the Migratory Endoparasitic Phytonematode.</title>
        <authorList>
            <person name="Zhang H."/>
            <person name="Lin R."/>
            <person name="Xie B."/>
        </authorList>
    </citation>
    <scope>NUCLEOTIDE SEQUENCE</scope>
    <source>
        <strain evidence="2">BazhouSP</strain>
    </source>
</reference>
<sequence length="241" mass="25687">MIRTVETVREAIEAGITRAELQQLLPPGGARNAVDCALWELEARQKETTVMALAGIADPRPLVTVCTVGFPTRPPGNGATGAGLWRGARAEAQADRRSVQPHRVRAVRAACPKAGIGVDANQGLNRATTEKLLPVLLEANVALLEHPGGGGAGRLARRPQVAHPARCGRKRAEPCRPAVADRALSGGEYQARQMRRTDRGAGDRPAGVGARPQGDGRQHARHLLVDGPGLCRRPALRRRRS</sequence>
<keyword evidence="3" id="KW-1185">Reference proteome</keyword>
<organism evidence="2 3">
    <name type="scientific">Ditylenchus destructor</name>
    <dbReference type="NCBI Taxonomy" id="166010"/>
    <lineage>
        <taxon>Eukaryota</taxon>
        <taxon>Metazoa</taxon>
        <taxon>Ecdysozoa</taxon>
        <taxon>Nematoda</taxon>
        <taxon>Chromadorea</taxon>
        <taxon>Rhabditida</taxon>
        <taxon>Tylenchina</taxon>
        <taxon>Tylenchomorpha</taxon>
        <taxon>Sphaerularioidea</taxon>
        <taxon>Anguinidae</taxon>
        <taxon>Anguininae</taxon>
        <taxon>Ditylenchus</taxon>
    </lineage>
</organism>
<comment type="caution">
    <text evidence="2">The sequence shown here is derived from an EMBL/GenBank/DDBJ whole genome shotgun (WGS) entry which is preliminary data.</text>
</comment>
<proteinExistence type="predicted"/>
<dbReference type="Proteomes" id="UP001201812">
    <property type="component" value="Unassembled WGS sequence"/>
</dbReference>
<dbReference type="SUPFAM" id="SSF51604">
    <property type="entry name" value="Enolase C-terminal domain-like"/>
    <property type="match status" value="1"/>
</dbReference>
<dbReference type="Gene3D" id="3.30.390.10">
    <property type="entry name" value="Enolase-like, N-terminal domain"/>
    <property type="match status" value="1"/>
</dbReference>
<protein>
    <submittedName>
        <fullName evidence="2">L-Ala-D/L-Glu epimerase</fullName>
    </submittedName>
</protein>
<dbReference type="EMBL" id="JAKKPZ010001074">
    <property type="protein sequence ID" value="KAI1690834.1"/>
    <property type="molecule type" value="Genomic_DNA"/>
</dbReference>
<feature type="region of interest" description="Disordered" evidence="1">
    <location>
        <begin position="165"/>
        <end position="241"/>
    </location>
</feature>
<gene>
    <name evidence="2" type="ORF">DdX_22272</name>
</gene>
<dbReference type="InterPro" id="IPR029017">
    <property type="entry name" value="Enolase-like_N"/>
</dbReference>
<dbReference type="AlphaFoldDB" id="A0AAD4MHT5"/>